<organism evidence="1 2">
    <name type="scientific">Datura stramonium</name>
    <name type="common">Jimsonweed</name>
    <name type="synonym">Common thornapple</name>
    <dbReference type="NCBI Taxonomy" id="4076"/>
    <lineage>
        <taxon>Eukaryota</taxon>
        <taxon>Viridiplantae</taxon>
        <taxon>Streptophyta</taxon>
        <taxon>Embryophyta</taxon>
        <taxon>Tracheophyta</taxon>
        <taxon>Spermatophyta</taxon>
        <taxon>Magnoliopsida</taxon>
        <taxon>eudicotyledons</taxon>
        <taxon>Gunneridae</taxon>
        <taxon>Pentapetalae</taxon>
        <taxon>asterids</taxon>
        <taxon>lamiids</taxon>
        <taxon>Solanales</taxon>
        <taxon>Solanaceae</taxon>
        <taxon>Solanoideae</taxon>
        <taxon>Datureae</taxon>
        <taxon>Datura</taxon>
    </lineage>
</organism>
<evidence type="ECO:0008006" key="3">
    <source>
        <dbReference type="Google" id="ProtNLM"/>
    </source>
</evidence>
<gene>
    <name evidence="1" type="ORF">HAX54_031622</name>
</gene>
<accession>A0ABS8SC50</accession>
<sequence length="97" mass="10862">MNSLFALVLGYAEQACKSFTVMKWAKSFGDGFLEEYIEVQHMKKVVLLCFAPNSSHSFDLGIMPDLRSRIPATASKSIYKLVGAWKYDKSAVTNVFS</sequence>
<evidence type="ECO:0000313" key="2">
    <source>
        <dbReference type="Proteomes" id="UP000823775"/>
    </source>
</evidence>
<comment type="caution">
    <text evidence="1">The sequence shown here is derived from an EMBL/GenBank/DDBJ whole genome shotgun (WGS) entry which is preliminary data.</text>
</comment>
<protein>
    <recommendedName>
        <fullName evidence="3">DDE-1 domain-containing protein</fullName>
    </recommendedName>
</protein>
<keyword evidence="2" id="KW-1185">Reference proteome</keyword>
<dbReference type="EMBL" id="JACEIK010000400">
    <property type="protein sequence ID" value="MCD7456390.1"/>
    <property type="molecule type" value="Genomic_DNA"/>
</dbReference>
<name>A0ABS8SC50_DATST</name>
<reference evidence="1 2" key="1">
    <citation type="journal article" date="2021" name="BMC Genomics">
        <title>Datura genome reveals duplications of psychoactive alkaloid biosynthetic genes and high mutation rate following tissue culture.</title>
        <authorList>
            <person name="Rajewski A."/>
            <person name="Carter-House D."/>
            <person name="Stajich J."/>
            <person name="Litt A."/>
        </authorList>
    </citation>
    <scope>NUCLEOTIDE SEQUENCE [LARGE SCALE GENOMIC DNA]</scope>
    <source>
        <strain evidence="1">AR-01</strain>
    </source>
</reference>
<proteinExistence type="predicted"/>
<evidence type="ECO:0000313" key="1">
    <source>
        <dbReference type="EMBL" id="MCD7456390.1"/>
    </source>
</evidence>
<dbReference type="Proteomes" id="UP000823775">
    <property type="component" value="Unassembled WGS sequence"/>
</dbReference>